<reference evidence="7 8" key="2">
    <citation type="submission" date="2018-11" db="EMBL/GenBank/DDBJ databases">
        <authorList>
            <consortium name="Pathogen Informatics"/>
        </authorList>
    </citation>
    <scope>NUCLEOTIDE SEQUENCE [LARGE SCALE GENOMIC DNA]</scope>
    <source>
        <strain evidence="7 8">Costa Rica</strain>
    </source>
</reference>
<keyword evidence="6" id="KW-0325">Glycoprotein</keyword>
<keyword evidence="3" id="KW-0812">Transmembrane</keyword>
<evidence type="ECO:0000313" key="9">
    <source>
        <dbReference type="WBParaSite" id="ACOC_0000844601-mRNA-1"/>
    </source>
</evidence>
<evidence type="ECO:0000256" key="5">
    <source>
        <dbReference type="ARBA" id="ARBA00023136"/>
    </source>
</evidence>
<comment type="subcellular location">
    <subcellularLocation>
        <location evidence="1">Membrane</location>
    </subcellularLocation>
</comment>
<evidence type="ECO:0000313" key="7">
    <source>
        <dbReference type="EMBL" id="VDM60032.1"/>
    </source>
</evidence>
<proteinExistence type="inferred from homology"/>
<dbReference type="WBParaSite" id="ACOC_0000844601-mRNA-1">
    <property type="protein sequence ID" value="ACOC_0000844601-mRNA-1"/>
    <property type="gene ID" value="ACOC_0000844601"/>
</dbReference>
<evidence type="ECO:0000256" key="4">
    <source>
        <dbReference type="ARBA" id="ARBA00022989"/>
    </source>
</evidence>
<organism evidence="9">
    <name type="scientific">Angiostrongylus costaricensis</name>
    <name type="common">Nematode worm</name>
    <dbReference type="NCBI Taxonomy" id="334426"/>
    <lineage>
        <taxon>Eukaryota</taxon>
        <taxon>Metazoa</taxon>
        <taxon>Ecdysozoa</taxon>
        <taxon>Nematoda</taxon>
        <taxon>Chromadorea</taxon>
        <taxon>Rhabditida</taxon>
        <taxon>Rhabditina</taxon>
        <taxon>Rhabditomorpha</taxon>
        <taxon>Strongyloidea</taxon>
        <taxon>Metastrongylidae</taxon>
        <taxon>Angiostrongylus</taxon>
    </lineage>
</organism>
<evidence type="ECO:0000256" key="1">
    <source>
        <dbReference type="ARBA" id="ARBA00004370"/>
    </source>
</evidence>
<dbReference type="OrthoDB" id="18585at2759"/>
<dbReference type="GO" id="GO:0005044">
    <property type="term" value="F:scavenger receptor activity"/>
    <property type="evidence" value="ECO:0007669"/>
    <property type="project" value="TreeGrafter"/>
</dbReference>
<accession>A0A0R3PS68</accession>
<evidence type="ECO:0000256" key="6">
    <source>
        <dbReference type="ARBA" id="ARBA00023180"/>
    </source>
</evidence>
<keyword evidence="8" id="KW-1185">Reference proteome</keyword>
<evidence type="ECO:0000313" key="8">
    <source>
        <dbReference type="Proteomes" id="UP000267027"/>
    </source>
</evidence>
<dbReference type="AlphaFoldDB" id="A0A0R3PS68"/>
<sequence>MPLLGFFQGYNNSRDEEYWINTGKRNIDELGEIITWANRTSLPDSWWPTEYSRSIRGSDSGSFCKMRLQEDDKLPFFQSFMCRSFTKTFFNKTTIRGIPAYTYAVPYEDYDTTSDINIGFRYKNIEKVNYYPDWPYCPDRNPRRCVDPGTVNCTLQKNLCHDCCYGSYVGGTYLMPPGIFPLVCYPGEFLLALKCLLVLSGRLKPTPFAIMYSPPHFLYSPPQMINSVVGLHPNYESHRPMMYSHEPVL</sequence>
<dbReference type="Proteomes" id="UP000267027">
    <property type="component" value="Unassembled WGS sequence"/>
</dbReference>
<dbReference type="GO" id="GO:0005737">
    <property type="term" value="C:cytoplasm"/>
    <property type="evidence" value="ECO:0007669"/>
    <property type="project" value="TreeGrafter"/>
</dbReference>
<evidence type="ECO:0000256" key="3">
    <source>
        <dbReference type="ARBA" id="ARBA00022692"/>
    </source>
</evidence>
<dbReference type="InterPro" id="IPR002159">
    <property type="entry name" value="CD36_fam"/>
</dbReference>
<dbReference type="EMBL" id="UYYA01004158">
    <property type="protein sequence ID" value="VDM60032.1"/>
    <property type="molecule type" value="Genomic_DNA"/>
</dbReference>
<keyword evidence="4" id="KW-1133">Transmembrane helix</keyword>
<dbReference type="GO" id="GO:0016020">
    <property type="term" value="C:membrane"/>
    <property type="evidence" value="ECO:0007669"/>
    <property type="project" value="UniProtKB-SubCell"/>
</dbReference>
<evidence type="ECO:0000256" key="2">
    <source>
        <dbReference type="ARBA" id="ARBA00010532"/>
    </source>
</evidence>
<dbReference type="PANTHER" id="PTHR11923">
    <property type="entry name" value="SCAVENGER RECEPTOR CLASS B TYPE-1 SR-B1"/>
    <property type="match status" value="1"/>
</dbReference>
<protein>
    <submittedName>
        <fullName evidence="9">C-type lectin domain-containing protein</fullName>
    </submittedName>
</protein>
<reference evidence="9" key="1">
    <citation type="submission" date="2017-02" db="UniProtKB">
        <authorList>
            <consortium name="WormBaseParasite"/>
        </authorList>
    </citation>
    <scope>IDENTIFICATION</scope>
</reference>
<keyword evidence="5" id="KW-0472">Membrane</keyword>
<gene>
    <name evidence="7" type="ORF">ACOC_LOCUS8447</name>
</gene>
<dbReference type="Pfam" id="PF01130">
    <property type="entry name" value="CD36"/>
    <property type="match status" value="2"/>
</dbReference>
<dbReference type="STRING" id="334426.A0A0R3PS68"/>
<comment type="similarity">
    <text evidence="2">Belongs to the CD36 family.</text>
</comment>
<dbReference type="PANTHER" id="PTHR11923:SF55">
    <property type="entry name" value="SCAVENGER RECEPTOR (CD36 FAMILY) RELATED"/>
    <property type="match status" value="1"/>
</dbReference>
<name>A0A0R3PS68_ANGCS</name>